<sequence length="317" mass="34961">MLKHKNIGLFSILVLSMGLVACQPQQAEPKAKSEKATKPAPDLSAKLIGDSEKLKIQLPECDGKSCPEISLDRLNSNQSFIDEFIDQQILQQLGAMLSVEPEQKKANLAASEAQVASEAKSLADVQTPQVKMQQQLEPYLQAFVALDKELKNLSSAQKISLMIKPKILNSGEPIATVVLNSSSYLGGAHGASAQQYYNFDLKSKKLVTLDALLLAKQKPRLEQLAHEAFKTWVIDAKLADNVQDYEQAWKFKLSDNYYLSKEGLILQYGEYDIGPYVVGLPRLTIPYAQLETVLKAQYLPAKVETVASEAQPKPASK</sequence>
<dbReference type="PROSITE" id="PS51257">
    <property type="entry name" value="PROKAR_LIPOPROTEIN"/>
    <property type="match status" value="1"/>
</dbReference>
<dbReference type="Proteomes" id="UP000267166">
    <property type="component" value="Unassembled WGS sequence"/>
</dbReference>
<dbReference type="Gene3D" id="3.30.565.40">
    <property type="entry name" value="Fervidobacterium nodosum Rt17-B1 like"/>
    <property type="match status" value="1"/>
</dbReference>
<dbReference type="RefSeq" id="WP_121593921.1">
    <property type="nucleotide sequence ID" value="NZ_RCHD01000002.1"/>
</dbReference>
<gene>
    <name evidence="3" type="ORF">D9K80_00930</name>
</gene>
<protein>
    <submittedName>
        <fullName evidence="3">DUF3298 domain-containing protein</fullName>
    </submittedName>
</protein>
<proteinExistence type="predicted"/>
<reference evidence="3 4" key="1">
    <citation type="submission" date="2018-09" db="EMBL/GenBank/DDBJ databases">
        <title>The draft genome of Acinetobacter sp. strains.</title>
        <authorList>
            <person name="Qin J."/>
            <person name="Feng Y."/>
            <person name="Zong Z."/>
        </authorList>
    </citation>
    <scope>NUCLEOTIDE SEQUENCE [LARGE SCALE GENOMIC DNA]</scope>
    <source>
        <strain evidence="3 4">WCHAc060003</strain>
    </source>
</reference>
<dbReference type="EMBL" id="RCHD01000002">
    <property type="protein sequence ID" value="RLL38733.1"/>
    <property type="molecule type" value="Genomic_DNA"/>
</dbReference>
<dbReference type="InterPro" id="IPR037126">
    <property type="entry name" value="PdaC/RsiV-like_sf"/>
</dbReference>
<dbReference type="AlphaFoldDB" id="A0A498D354"/>
<evidence type="ECO:0000313" key="4">
    <source>
        <dbReference type="Proteomes" id="UP000267166"/>
    </source>
</evidence>
<dbReference type="InterPro" id="IPR021729">
    <property type="entry name" value="DUF3298"/>
</dbReference>
<feature type="signal peptide" evidence="1">
    <location>
        <begin position="1"/>
        <end position="27"/>
    </location>
</feature>
<accession>A0A498D354</accession>
<feature type="chain" id="PRO_5019811536" evidence="1">
    <location>
        <begin position="28"/>
        <end position="317"/>
    </location>
</feature>
<name>A0A498D354_9GAMM</name>
<evidence type="ECO:0000259" key="2">
    <source>
        <dbReference type="Pfam" id="PF11738"/>
    </source>
</evidence>
<evidence type="ECO:0000256" key="1">
    <source>
        <dbReference type="SAM" id="SignalP"/>
    </source>
</evidence>
<feature type="domain" description="DUF3298" evidence="2">
    <location>
        <begin position="216"/>
        <end position="287"/>
    </location>
</feature>
<dbReference type="Pfam" id="PF11738">
    <property type="entry name" value="DUF3298"/>
    <property type="match status" value="1"/>
</dbReference>
<organism evidence="3 4">
    <name type="scientific">Acinetobacter cumulans</name>
    <dbReference type="NCBI Taxonomy" id="2136182"/>
    <lineage>
        <taxon>Bacteria</taxon>
        <taxon>Pseudomonadati</taxon>
        <taxon>Pseudomonadota</taxon>
        <taxon>Gammaproteobacteria</taxon>
        <taxon>Moraxellales</taxon>
        <taxon>Moraxellaceae</taxon>
        <taxon>Acinetobacter</taxon>
    </lineage>
</organism>
<dbReference type="Gene3D" id="3.90.640.20">
    <property type="entry name" value="Heat-shock cognate protein, ATPase"/>
    <property type="match status" value="1"/>
</dbReference>
<keyword evidence="1" id="KW-0732">Signal</keyword>
<comment type="caution">
    <text evidence="3">The sequence shown here is derived from an EMBL/GenBank/DDBJ whole genome shotgun (WGS) entry which is preliminary data.</text>
</comment>
<evidence type="ECO:0000313" key="3">
    <source>
        <dbReference type="EMBL" id="RLL38733.1"/>
    </source>
</evidence>